<dbReference type="EMBL" id="UXSR01000474">
    <property type="protein sequence ID" value="VDD76683.1"/>
    <property type="molecule type" value="Genomic_DNA"/>
</dbReference>
<proteinExistence type="predicted"/>
<evidence type="ECO:0000313" key="4">
    <source>
        <dbReference type="WBParaSite" id="MCU_009262-RA"/>
    </source>
</evidence>
<evidence type="ECO:0000313" key="3">
    <source>
        <dbReference type="Proteomes" id="UP000267029"/>
    </source>
</evidence>
<reference evidence="4" key="2">
    <citation type="submission" date="2019-11" db="UniProtKB">
        <authorList>
            <consortium name="WormBaseParasite"/>
        </authorList>
    </citation>
    <scope>IDENTIFICATION</scope>
</reference>
<keyword evidence="3" id="KW-1185">Reference proteome</keyword>
<dbReference type="AlphaFoldDB" id="A0A0R3U790"/>
<protein>
    <submittedName>
        <fullName evidence="4">Coiled-coil domain-containing protein 153</fullName>
    </submittedName>
</protein>
<dbReference type="WBParaSite" id="MCU_009262-RA">
    <property type="protein sequence ID" value="MCU_009262-RA"/>
    <property type="gene ID" value="MCU_009262"/>
</dbReference>
<evidence type="ECO:0000313" key="2">
    <source>
        <dbReference type="EMBL" id="VDD76683.1"/>
    </source>
</evidence>
<organism evidence="4">
    <name type="scientific">Mesocestoides corti</name>
    <name type="common">Flatworm</name>
    <dbReference type="NCBI Taxonomy" id="53468"/>
    <lineage>
        <taxon>Eukaryota</taxon>
        <taxon>Metazoa</taxon>
        <taxon>Spiralia</taxon>
        <taxon>Lophotrochozoa</taxon>
        <taxon>Platyhelminthes</taxon>
        <taxon>Cestoda</taxon>
        <taxon>Eucestoda</taxon>
        <taxon>Cyclophyllidea</taxon>
        <taxon>Mesocestoididae</taxon>
        <taxon>Mesocestoides</taxon>
    </lineage>
</organism>
<feature type="coiled-coil region" evidence="1">
    <location>
        <begin position="99"/>
        <end position="177"/>
    </location>
</feature>
<name>A0A0R3U790_MESCO</name>
<sequence length="199" mass="22783">MKRAVRNLPTKKKDLRTDSATQDLAKELGIAINQINGLTLREAVSTALISNLKADKVEAKRVIQQLRENITVNTTEAKLATACVNAQYKLLQRLFILRVHESKETIAKLKKENFDLKAESNRIIKAKNDLLKEKDEQISKLEAHLQSLHFQLEQVVLDMAEKMEKGLEEDRLNWEKEADSFHESSVRILQKLGYGMAYL</sequence>
<dbReference type="OrthoDB" id="10264405at2759"/>
<reference evidence="2 3" key="1">
    <citation type="submission" date="2018-10" db="EMBL/GenBank/DDBJ databases">
        <authorList>
            <consortium name="Pathogen Informatics"/>
        </authorList>
    </citation>
    <scope>NUCLEOTIDE SEQUENCE [LARGE SCALE GENOMIC DNA]</scope>
</reference>
<keyword evidence="1" id="KW-0175">Coiled coil</keyword>
<gene>
    <name evidence="2" type="ORF">MCOS_LOCUS2686</name>
</gene>
<evidence type="ECO:0000256" key="1">
    <source>
        <dbReference type="SAM" id="Coils"/>
    </source>
</evidence>
<accession>A0A0R3U790</accession>
<dbReference type="Proteomes" id="UP000267029">
    <property type="component" value="Unassembled WGS sequence"/>
</dbReference>